<sequence length="84" mass="9665">MNHIISCPFCGVSTEHEMSYGLQSYVCEACHNLIAAGMDDCCLFFSHDLACLCQRENEKKMERERVEEEEEQALLCPSLRKWSS</sequence>
<reference evidence="1 2" key="1">
    <citation type="journal article" date="2014" name="Genome Announc.">
        <title>Comparative Genome Analysis of Two Isolates of the Fish Pathogen Piscirickettsia salmonis from Different Hosts Reveals Major Differences in Virulence-Associated Secretion Systems.</title>
        <authorList>
            <person name="Bohle H."/>
            <person name="Henriquez P."/>
            <person name="Grothusen H."/>
            <person name="Navas E."/>
            <person name="Sandoval A."/>
            <person name="Bustamante F."/>
            <person name="Bustos P."/>
            <person name="Mancilla M."/>
        </authorList>
    </citation>
    <scope>NUCLEOTIDE SEQUENCE [LARGE SCALE GENOMIC DNA]</scope>
    <source>
        <strain evidence="2">B1-32597</strain>
    </source>
</reference>
<dbReference type="EMBL" id="CP012508">
    <property type="protein sequence ID" value="ALB21543.1"/>
    <property type="molecule type" value="Genomic_DNA"/>
</dbReference>
<accession>A0A1L6TGM1</accession>
<proteinExistence type="predicted"/>
<name>A0A1L6TGM1_PISSA</name>
<dbReference type="OrthoDB" id="332228at2"/>
<dbReference type="AlphaFoldDB" id="A0A1L6TGM1"/>
<evidence type="ECO:0000313" key="1">
    <source>
        <dbReference type="EMBL" id="ALB21543.1"/>
    </source>
</evidence>
<protein>
    <submittedName>
        <fullName evidence="1">Uncharacterized protein</fullName>
    </submittedName>
</protein>
<gene>
    <name evidence="1" type="ORF">KU39_359</name>
</gene>
<dbReference type="RefSeq" id="WP_027243070.1">
    <property type="nucleotide sequence ID" value="NZ_CP012508.1"/>
</dbReference>
<organism evidence="1 2">
    <name type="scientific">Piscirickettsia salmonis</name>
    <dbReference type="NCBI Taxonomy" id="1238"/>
    <lineage>
        <taxon>Bacteria</taxon>
        <taxon>Pseudomonadati</taxon>
        <taxon>Pseudomonadota</taxon>
        <taxon>Gammaproteobacteria</taxon>
        <taxon>Thiotrichales</taxon>
        <taxon>Piscirickettsiaceae</taxon>
        <taxon>Piscirickettsia</taxon>
    </lineage>
</organism>
<dbReference type="Proteomes" id="UP000029558">
    <property type="component" value="Chromosome"/>
</dbReference>
<evidence type="ECO:0000313" key="2">
    <source>
        <dbReference type="Proteomes" id="UP000029558"/>
    </source>
</evidence>